<sequence>MSNWLGFSLSPQDQQNPPQSLSCFDLPFDSAIPILDSNPHSQGYSLFPQKSLKTNIFFTLFVTTICFADWKMNDLNTNIVSRSSSQNLEDKNRPKLENFLGVNHQEHKNQLTMHEDSASNNGNNGNKMGNAAVESVPRRSIDTFGQRTSIYRGVTRHRWTGRYEAHLWDNSCRREGQSRKGRQGGYDNEDKAARAYDLSALKYWGTTTTTNFPISNYEKEIEGMKNMTRQEFVASIRRHHQQGRWQARIGRVAGNKDLYLGTFSTEEEAAEAYDVAAIKFRGLSAVTNFEVNRYDVKSILESSTLPIRGAAKRLKDAENAEMAMDLYRASEKNLNMHLTEGQMSGFGSANTHQWPTVAFQQSQPLSMYPYAHQMLWCKQEHDPYVGHAYNEINHQLHLGNTHNFMQPSLLHNITGLDSSNIEQSPGSNSNSYGDGSMVPAVGALIVQDGNQRHGNGYFLGNDEGKFLDYETMFRSADAHNQARNLHHQSQDPSSNLAKATNNLYDQGSTSTTRIPSVVPTGLAAARAKNGAGNQVASTFSVERHMKLGLTAA</sequence>
<dbReference type="PRINTS" id="PR00367">
    <property type="entry name" value="ETHRSPELEMNT"/>
</dbReference>
<evidence type="ECO:0000256" key="3">
    <source>
        <dbReference type="ARBA" id="ARBA00023125"/>
    </source>
</evidence>
<dbReference type="EMBL" id="PNBA02000020">
    <property type="protein sequence ID" value="KAG6389169.1"/>
    <property type="molecule type" value="Genomic_DNA"/>
</dbReference>
<dbReference type="Proteomes" id="UP000298416">
    <property type="component" value="Unassembled WGS sequence"/>
</dbReference>
<dbReference type="InterPro" id="IPR036955">
    <property type="entry name" value="AP2/ERF_dom_sf"/>
</dbReference>
<dbReference type="GO" id="GO:0003700">
    <property type="term" value="F:DNA-binding transcription factor activity"/>
    <property type="evidence" value="ECO:0007669"/>
    <property type="project" value="InterPro"/>
</dbReference>
<proteinExistence type="predicted"/>
<dbReference type="Gene3D" id="3.30.730.10">
    <property type="entry name" value="AP2/ERF domain"/>
    <property type="match status" value="2"/>
</dbReference>
<dbReference type="CDD" id="cd00018">
    <property type="entry name" value="AP2"/>
    <property type="match status" value="2"/>
</dbReference>
<accession>A0A8X8W7N8</accession>
<evidence type="ECO:0000256" key="6">
    <source>
        <dbReference type="SAM" id="MobiDB-lite"/>
    </source>
</evidence>
<dbReference type="PANTHER" id="PTHR32467">
    <property type="entry name" value="AP2-LIKE ETHYLENE-RESPONSIVE TRANSCRIPTION FACTOR"/>
    <property type="match status" value="1"/>
</dbReference>
<dbReference type="SMART" id="SM00380">
    <property type="entry name" value="AP2"/>
    <property type="match status" value="2"/>
</dbReference>
<evidence type="ECO:0000256" key="5">
    <source>
        <dbReference type="ARBA" id="ARBA00023242"/>
    </source>
</evidence>
<dbReference type="PANTHER" id="PTHR32467:SF72">
    <property type="entry name" value="AP2-LIKE ETHYLENE-RESPONSIVE TRANSCRIPTION FACTOR BBM"/>
    <property type="match status" value="1"/>
</dbReference>
<evidence type="ECO:0000313" key="8">
    <source>
        <dbReference type="EMBL" id="KAG6389169.1"/>
    </source>
</evidence>
<reference evidence="8" key="1">
    <citation type="submission" date="2018-01" db="EMBL/GenBank/DDBJ databases">
        <authorList>
            <person name="Mao J.F."/>
        </authorList>
    </citation>
    <scope>NUCLEOTIDE SEQUENCE</scope>
    <source>
        <strain evidence="8">Huo1</strain>
        <tissue evidence="8">Leaf</tissue>
    </source>
</reference>
<keyword evidence="3" id="KW-0238">DNA-binding</keyword>
<evidence type="ECO:0000256" key="1">
    <source>
        <dbReference type="ARBA" id="ARBA00004123"/>
    </source>
</evidence>
<keyword evidence="4" id="KW-0804">Transcription</keyword>
<gene>
    <name evidence="8" type="ORF">SASPL_150628</name>
</gene>
<protein>
    <recommendedName>
        <fullName evidence="7">AP2/ERF domain-containing protein</fullName>
    </recommendedName>
</protein>
<feature type="region of interest" description="Disordered" evidence="6">
    <location>
        <begin position="1"/>
        <end position="20"/>
    </location>
</feature>
<dbReference type="GO" id="GO:0005634">
    <property type="term" value="C:nucleus"/>
    <property type="evidence" value="ECO:0007669"/>
    <property type="project" value="UniProtKB-SubCell"/>
</dbReference>
<dbReference type="GO" id="GO:0003677">
    <property type="term" value="F:DNA binding"/>
    <property type="evidence" value="ECO:0007669"/>
    <property type="project" value="UniProtKB-KW"/>
</dbReference>
<keyword evidence="9" id="KW-1185">Reference proteome</keyword>
<dbReference type="FunFam" id="3.30.730.10:FF:000003">
    <property type="entry name" value="AP2-like ethylene-responsive transcription factor ANT"/>
    <property type="match status" value="1"/>
</dbReference>
<reference evidence="8" key="2">
    <citation type="submission" date="2020-08" db="EMBL/GenBank/DDBJ databases">
        <title>Plant Genome Project.</title>
        <authorList>
            <person name="Zhang R.-G."/>
        </authorList>
    </citation>
    <scope>NUCLEOTIDE SEQUENCE</scope>
    <source>
        <strain evidence="8">Huo1</strain>
        <tissue evidence="8">Leaf</tissue>
    </source>
</reference>
<feature type="domain" description="AP2/ERF" evidence="7">
    <location>
        <begin position="150"/>
        <end position="290"/>
    </location>
</feature>
<feature type="compositionally biased region" description="Polar residues" evidence="6">
    <location>
        <begin position="490"/>
        <end position="514"/>
    </location>
</feature>
<keyword evidence="5" id="KW-0539">Nucleus</keyword>
<name>A0A8X8W7N8_SALSN</name>
<feature type="region of interest" description="Disordered" evidence="6">
    <location>
        <begin position="480"/>
        <end position="515"/>
    </location>
</feature>
<organism evidence="8">
    <name type="scientific">Salvia splendens</name>
    <name type="common">Scarlet sage</name>
    <dbReference type="NCBI Taxonomy" id="180675"/>
    <lineage>
        <taxon>Eukaryota</taxon>
        <taxon>Viridiplantae</taxon>
        <taxon>Streptophyta</taxon>
        <taxon>Embryophyta</taxon>
        <taxon>Tracheophyta</taxon>
        <taxon>Spermatophyta</taxon>
        <taxon>Magnoliopsida</taxon>
        <taxon>eudicotyledons</taxon>
        <taxon>Gunneridae</taxon>
        <taxon>Pentapetalae</taxon>
        <taxon>asterids</taxon>
        <taxon>lamiids</taxon>
        <taxon>Lamiales</taxon>
        <taxon>Lamiaceae</taxon>
        <taxon>Nepetoideae</taxon>
        <taxon>Mentheae</taxon>
        <taxon>Salviinae</taxon>
        <taxon>Salvia</taxon>
        <taxon>Salvia subgen. Calosphace</taxon>
        <taxon>core Calosphace</taxon>
    </lineage>
</organism>
<comment type="caution">
    <text evidence="8">The sequence shown here is derived from an EMBL/GenBank/DDBJ whole genome shotgun (WGS) entry which is preliminary data.</text>
</comment>
<evidence type="ECO:0000256" key="4">
    <source>
        <dbReference type="ARBA" id="ARBA00023163"/>
    </source>
</evidence>
<dbReference type="SUPFAM" id="SSF54171">
    <property type="entry name" value="DNA-binding domain"/>
    <property type="match status" value="2"/>
</dbReference>
<evidence type="ECO:0000259" key="7">
    <source>
        <dbReference type="PROSITE" id="PS51032"/>
    </source>
</evidence>
<evidence type="ECO:0000313" key="9">
    <source>
        <dbReference type="Proteomes" id="UP000298416"/>
    </source>
</evidence>
<keyword evidence="2" id="KW-0805">Transcription regulation</keyword>
<dbReference type="PROSITE" id="PS51032">
    <property type="entry name" value="AP2_ERF"/>
    <property type="match status" value="1"/>
</dbReference>
<evidence type="ECO:0000256" key="2">
    <source>
        <dbReference type="ARBA" id="ARBA00023015"/>
    </source>
</evidence>
<dbReference type="InterPro" id="IPR016177">
    <property type="entry name" value="DNA-bd_dom_sf"/>
</dbReference>
<comment type="subcellular location">
    <subcellularLocation>
        <location evidence="1">Nucleus</location>
    </subcellularLocation>
</comment>
<dbReference type="InterPro" id="IPR001471">
    <property type="entry name" value="AP2/ERF_dom"/>
</dbReference>
<dbReference type="AlphaFoldDB" id="A0A8X8W7N8"/>